<keyword evidence="2" id="KW-1185">Reference proteome</keyword>
<dbReference type="AlphaFoldDB" id="A0A841JAR4"/>
<proteinExistence type="predicted"/>
<reference evidence="1 2" key="1">
    <citation type="submission" date="2020-08" db="EMBL/GenBank/DDBJ databases">
        <title>Genomic Encyclopedia of Type Strains, Phase IV (KMG-IV): sequencing the most valuable type-strain genomes for metagenomic binning, comparative biology and taxonomic classification.</title>
        <authorList>
            <person name="Goeker M."/>
        </authorList>
    </citation>
    <scope>NUCLEOTIDE SEQUENCE [LARGE SCALE GENOMIC DNA]</scope>
    <source>
        <strain evidence="1 2">DSM 102255</strain>
    </source>
</reference>
<sequence length="110" mass="11787">MSEPAMLALAVRIGERAMTNDLDVLLRRLREEPLPSGLDRLDQMVFERLALIQQFPPEALRRASLFAIVGAALLGMASSAFLPSEAASSPLTSFALANPLAPSTLLLGAR</sequence>
<evidence type="ECO:0000313" key="2">
    <source>
        <dbReference type="Proteomes" id="UP000552700"/>
    </source>
</evidence>
<evidence type="ECO:0000313" key="1">
    <source>
        <dbReference type="EMBL" id="MBB6125595.1"/>
    </source>
</evidence>
<protein>
    <submittedName>
        <fullName evidence="1">Uncharacterized protein</fullName>
    </submittedName>
</protein>
<name>A0A841JAR4_9SPHN</name>
<organism evidence="1 2">
    <name type="scientific">Sphingobium subterraneum</name>
    <dbReference type="NCBI Taxonomy" id="627688"/>
    <lineage>
        <taxon>Bacteria</taxon>
        <taxon>Pseudomonadati</taxon>
        <taxon>Pseudomonadota</taxon>
        <taxon>Alphaproteobacteria</taxon>
        <taxon>Sphingomonadales</taxon>
        <taxon>Sphingomonadaceae</taxon>
        <taxon>Sphingobium</taxon>
    </lineage>
</organism>
<dbReference type="EMBL" id="JACIJP010000009">
    <property type="protein sequence ID" value="MBB6125595.1"/>
    <property type="molecule type" value="Genomic_DNA"/>
</dbReference>
<dbReference type="RefSeq" id="WP_184081810.1">
    <property type="nucleotide sequence ID" value="NZ_JACIJP010000009.1"/>
</dbReference>
<dbReference type="Proteomes" id="UP000552700">
    <property type="component" value="Unassembled WGS sequence"/>
</dbReference>
<gene>
    <name evidence="1" type="ORF">FHS92_003359</name>
</gene>
<accession>A0A841JAR4</accession>
<comment type="caution">
    <text evidence="1">The sequence shown here is derived from an EMBL/GenBank/DDBJ whole genome shotgun (WGS) entry which is preliminary data.</text>
</comment>